<protein>
    <submittedName>
        <fullName evidence="2">Uncharacterized protein</fullName>
    </submittedName>
</protein>
<dbReference type="AlphaFoldDB" id="A0A8R1HMB0"/>
<keyword evidence="1" id="KW-0472">Membrane</keyword>
<dbReference type="EnsemblMetazoa" id="CJA01757.1">
    <property type="protein sequence ID" value="CJA01757.1"/>
    <property type="gene ID" value="WBGene00120961"/>
</dbReference>
<feature type="transmembrane region" description="Helical" evidence="1">
    <location>
        <begin position="6"/>
        <end position="27"/>
    </location>
</feature>
<keyword evidence="1" id="KW-0812">Transmembrane</keyword>
<name>A0A8R1HMB0_CAEJA</name>
<accession>A0A8R1HMB0</accession>
<reference evidence="2" key="2">
    <citation type="submission" date="2022-06" db="UniProtKB">
        <authorList>
            <consortium name="EnsemblMetazoa"/>
        </authorList>
    </citation>
    <scope>IDENTIFICATION</scope>
    <source>
        <strain evidence="2">DF5081</strain>
    </source>
</reference>
<dbReference type="Proteomes" id="UP000005237">
    <property type="component" value="Unassembled WGS sequence"/>
</dbReference>
<evidence type="ECO:0000313" key="2">
    <source>
        <dbReference type="EnsemblMetazoa" id="CJA01757.1"/>
    </source>
</evidence>
<keyword evidence="3" id="KW-1185">Reference proteome</keyword>
<sequence length="311" mass="36797">MGESIYWKVSTALLAITVIVLLVAIILESNSLNDTKRWLNGLKKQRKHADDLPVYVYPESRNFSEYLRLKSFCNKYENVFSIQGANDSVVSEVLKRRQIKYLIDIKDHQFMGVDFADYYFFGKNVLKNDTKIPCICGGTKDETDLYFLPGTGDVFWLMENGEMCDLGEMQHRREYEGDSPLFTESICLRPETSRVSNKENHVTRMSWNVAKYDPSLYTLIKFKERVWNDLHSSNPKAKVEWEDLKRMDENEIYTFPYETENDLTHYLEENVSDVMKIRKYEDIVPLYVENRKVYIVDEERYQKILIEKNKK</sequence>
<evidence type="ECO:0000256" key="1">
    <source>
        <dbReference type="SAM" id="Phobius"/>
    </source>
</evidence>
<keyword evidence="1" id="KW-1133">Transmembrane helix</keyword>
<reference evidence="3" key="1">
    <citation type="submission" date="2010-08" db="EMBL/GenBank/DDBJ databases">
        <authorList>
            <consortium name="Caenorhabditis japonica Sequencing Consortium"/>
            <person name="Wilson R.K."/>
        </authorList>
    </citation>
    <scope>NUCLEOTIDE SEQUENCE [LARGE SCALE GENOMIC DNA]</scope>
    <source>
        <strain evidence="3">DF5081</strain>
    </source>
</reference>
<proteinExistence type="predicted"/>
<organism evidence="2 3">
    <name type="scientific">Caenorhabditis japonica</name>
    <dbReference type="NCBI Taxonomy" id="281687"/>
    <lineage>
        <taxon>Eukaryota</taxon>
        <taxon>Metazoa</taxon>
        <taxon>Ecdysozoa</taxon>
        <taxon>Nematoda</taxon>
        <taxon>Chromadorea</taxon>
        <taxon>Rhabditida</taxon>
        <taxon>Rhabditina</taxon>
        <taxon>Rhabditomorpha</taxon>
        <taxon>Rhabditoidea</taxon>
        <taxon>Rhabditidae</taxon>
        <taxon>Peloderinae</taxon>
        <taxon>Caenorhabditis</taxon>
    </lineage>
</organism>
<evidence type="ECO:0000313" key="3">
    <source>
        <dbReference type="Proteomes" id="UP000005237"/>
    </source>
</evidence>